<evidence type="ECO:0000256" key="3">
    <source>
        <dbReference type="PROSITE-ProRule" id="PRU00339"/>
    </source>
</evidence>
<accession>A0ABW1YKP3</accession>
<protein>
    <submittedName>
        <fullName evidence="5">Tetratricopeptide repeat protein</fullName>
    </submittedName>
</protein>
<evidence type="ECO:0000313" key="5">
    <source>
        <dbReference type="EMBL" id="MFC6633284.1"/>
    </source>
</evidence>
<dbReference type="Proteomes" id="UP001596425">
    <property type="component" value="Unassembled WGS sequence"/>
</dbReference>
<evidence type="ECO:0000256" key="2">
    <source>
        <dbReference type="ARBA" id="ARBA00022803"/>
    </source>
</evidence>
<dbReference type="Pfam" id="PF13181">
    <property type="entry name" value="TPR_8"/>
    <property type="match status" value="1"/>
</dbReference>
<evidence type="ECO:0000313" key="6">
    <source>
        <dbReference type="Proteomes" id="UP001596425"/>
    </source>
</evidence>
<comment type="caution">
    <text evidence="5">The sequence shown here is derived from an EMBL/GenBank/DDBJ whole genome shotgun (WGS) entry which is preliminary data.</text>
</comment>
<keyword evidence="6" id="KW-1185">Reference proteome</keyword>
<dbReference type="InterPro" id="IPR019734">
    <property type="entry name" value="TPR_rpt"/>
</dbReference>
<dbReference type="PANTHER" id="PTHR45586">
    <property type="entry name" value="TPR REPEAT-CONTAINING PROTEIN PA4667"/>
    <property type="match status" value="1"/>
</dbReference>
<proteinExistence type="predicted"/>
<dbReference type="EMBL" id="JBHSVR010000001">
    <property type="protein sequence ID" value="MFC6633284.1"/>
    <property type="molecule type" value="Genomic_DNA"/>
</dbReference>
<dbReference type="InterPro" id="IPR011990">
    <property type="entry name" value="TPR-like_helical_dom_sf"/>
</dbReference>
<dbReference type="Pfam" id="PF13432">
    <property type="entry name" value="TPR_16"/>
    <property type="match status" value="1"/>
</dbReference>
<keyword evidence="2 3" id="KW-0802">TPR repeat</keyword>
<dbReference type="SUPFAM" id="SSF48452">
    <property type="entry name" value="TPR-like"/>
    <property type="match status" value="2"/>
</dbReference>
<dbReference type="PROSITE" id="PS50005">
    <property type="entry name" value="TPR"/>
    <property type="match status" value="2"/>
</dbReference>
<dbReference type="Gene3D" id="1.25.40.10">
    <property type="entry name" value="Tetratricopeptide repeat domain"/>
    <property type="match status" value="3"/>
</dbReference>
<dbReference type="InterPro" id="IPR051012">
    <property type="entry name" value="CellSynth/LPSAsmb/PSIAsmb"/>
</dbReference>
<feature type="repeat" description="TPR" evidence="3">
    <location>
        <begin position="105"/>
        <end position="138"/>
    </location>
</feature>
<organism evidence="5 6">
    <name type="scientific">Microbulbifer taiwanensis</name>
    <dbReference type="NCBI Taxonomy" id="986746"/>
    <lineage>
        <taxon>Bacteria</taxon>
        <taxon>Pseudomonadati</taxon>
        <taxon>Pseudomonadota</taxon>
        <taxon>Gammaproteobacteria</taxon>
        <taxon>Cellvibrionales</taxon>
        <taxon>Microbulbiferaceae</taxon>
        <taxon>Microbulbifer</taxon>
    </lineage>
</organism>
<dbReference type="PANTHER" id="PTHR45586:SF1">
    <property type="entry name" value="LIPOPOLYSACCHARIDE ASSEMBLY PROTEIN B"/>
    <property type="match status" value="1"/>
</dbReference>
<keyword evidence="1" id="KW-0677">Repeat</keyword>
<evidence type="ECO:0000256" key="4">
    <source>
        <dbReference type="SAM" id="Coils"/>
    </source>
</evidence>
<evidence type="ECO:0000256" key="1">
    <source>
        <dbReference type="ARBA" id="ARBA00022737"/>
    </source>
</evidence>
<feature type="coiled-coil region" evidence="4">
    <location>
        <begin position="321"/>
        <end position="351"/>
    </location>
</feature>
<feature type="coiled-coil region" evidence="4">
    <location>
        <begin position="400"/>
        <end position="430"/>
    </location>
</feature>
<reference evidence="6" key="1">
    <citation type="journal article" date="2019" name="Int. J. Syst. Evol. Microbiol.">
        <title>The Global Catalogue of Microorganisms (GCM) 10K type strain sequencing project: providing services to taxonomists for standard genome sequencing and annotation.</title>
        <authorList>
            <consortium name="The Broad Institute Genomics Platform"/>
            <consortium name="The Broad Institute Genome Sequencing Center for Infectious Disease"/>
            <person name="Wu L."/>
            <person name="Ma J."/>
        </authorList>
    </citation>
    <scope>NUCLEOTIDE SEQUENCE [LARGE SCALE GENOMIC DNA]</scope>
    <source>
        <strain evidence="6">CGMCC 1.13718</strain>
    </source>
</reference>
<sequence length="449" mass="50803">MNMTTMAKGLSKFVLRSSLRTAVALPLVLAPAVSVTVLEAAGVSASFGKAEAQEKTRKVPAMRENVYKKLGKVQEAADASNWPAALAALKEMEAGKSKYNGYETAQMYYFYGFVYYSMERYKEAITYYKKVLAQGAENLPVALEVGTLLTIAQLYFVTENYDQAINYLNKWFAAAEKDQINADSYALRGQAYYQKGDQGKALADINTAVSMYEKEGKIPKESWFGLQRFLYYEKNDYKKVTNILEKLVKHYPKGEYYKQLAGMYGELKREQDQLHMMESAYIAGALQKEKELLNMGYLFMGNEMPYKGAKVIDKGIKEKKIKRTSKNLETLAQAYQMAQELQKSIPELEAAAQMSDKGDIYSRLAGIYLDLDKNEKSIEMGGKALKKGNIKRPDQVYIILGMANANLKKYDAALKNLKEAKKDKRSEKAATQWISFVESEKKREEQLAI</sequence>
<dbReference type="SMART" id="SM00028">
    <property type="entry name" value="TPR"/>
    <property type="match status" value="5"/>
</dbReference>
<dbReference type="RefSeq" id="WP_193189241.1">
    <property type="nucleotide sequence ID" value="NZ_JACZFR010000004.1"/>
</dbReference>
<gene>
    <name evidence="5" type="ORF">ACFQBM_08335</name>
</gene>
<feature type="repeat" description="TPR" evidence="3">
    <location>
        <begin position="182"/>
        <end position="215"/>
    </location>
</feature>
<keyword evidence="4" id="KW-0175">Coiled coil</keyword>
<name>A0ABW1YKP3_9GAMM</name>